<dbReference type="RefSeq" id="WP_318650270.1">
    <property type="nucleotide sequence ID" value="NZ_CP137852.1"/>
</dbReference>
<proteinExistence type="predicted"/>
<evidence type="ECO:0000256" key="6">
    <source>
        <dbReference type="SAM" id="Phobius"/>
    </source>
</evidence>
<dbReference type="Proteomes" id="UP001305521">
    <property type="component" value="Chromosome"/>
</dbReference>
<dbReference type="PANTHER" id="PTHR47755">
    <property type="entry name" value="CELL DIVISION PROTEIN FTSX"/>
    <property type="match status" value="1"/>
</dbReference>
<gene>
    <name evidence="8" type="ORF">R9Z33_05360</name>
</gene>
<feature type="transmembrane region" description="Helical" evidence="6">
    <location>
        <begin position="23"/>
        <end position="42"/>
    </location>
</feature>
<keyword evidence="9" id="KW-1185">Reference proteome</keyword>
<evidence type="ECO:0000256" key="5">
    <source>
        <dbReference type="ARBA" id="ARBA00023136"/>
    </source>
</evidence>
<protein>
    <submittedName>
        <fullName evidence="8">FtsX-like permease family protein</fullName>
    </submittedName>
</protein>
<keyword evidence="3 6" id="KW-0812">Transmembrane</keyword>
<evidence type="ECO:0000259" key="7">
    <source>
        <dbReference type="Pfam" id="PF02687"/>
    </source>
</evidence>
<evidence type="ECO:0000256" key="1">
    <source>
        <dbReference type="ARBA" id="ARBA00004651"/>
    </source>
</evidence>
<evidence type="ECO:0000313" key="8">
    <source>
        <dbReference type="EMBL" id="WPB86297.1"/>
    </source>
</evidence>
<keyword evidence="4 6" id="KW-1133">Transmembrane helix</keyword>
<feature type="domain" description="ABC3 transporter permease C-terminal" evidence="7">
    <location>
        <begin position="163"/>
        <end position="277"/>
    </location>
</feature>
<keyword evidence="2" id="KW-1003">Cell membrane</keyword>
<organism evidence="8 9">
    <name type="scientific">Sediminicoccus rosea</name>
    <dbReference type="NCBI Taxonomy" id="1225128"/>
    <lineage>
        <taxon>Bacteria</taxon>
        <taxon>Pseudomonadati</taxon>
        <taxon>Pseudomonadota</taxon>
        <taxon>Alphaproteobacteria</taxon>
        <taxon>Acetobacterales</taxon>
        <taxon>Roseomonadaceae</taxon>
        <taxon>Sediminicoccus</taxon>
    </lineage>
</organism>
<dbReference type="InterPro" id="IPR003838">
    <property type="entry name" value="ABC3_permease_C"/>
</dbReference>
<evidence type="ECO:0000313" key="9">
    <source>
        <dbReference type="Proteomes" id="UP001305521"/>
    </source>
</evidence>
<dbReference type="EMBL" id="CP137852">
    <property type="protein sequence ID" value="WPB86297.1"/>
    <property type="molecule type" value="Genomic_DNA"/>
</dbReference>
<dbReference type="Pfam" id="PF02687">
    <property type="entry name" value="FtsX"/>
    <property type="match status" value="1"/>
</dbReference>
<reference evidence="8 9" key="1">
    <citation type="submission" date="2023-11" db="EMBL/GenBank/DDBJ databases">
        <title>Arctic aerobic anoxygenic photoheterotroph Sediminicoccus rosea KRV36 adapts its photosynthesis to long days of polar summer.</title>
        <authorList>
            <person name="Tomasch J."/>
            <person name="Kopejtka K."/>
            <person name="Bily T."/>
            <person name="Gardiner A.T."/>
            <person name="Gardian Z."/>
            <person name="Shivaramu S."/>
            <person name="Koblizek M."/>
            <person name="Engelhardt F."/>
            <person name="Kaftan D."/>
        </authorList>
    </citation>
    <scope>NUCLEOTIDE SEQUENCE [LARGE SCALE GENOMIC DNA]</scope>
    <source>
        <strain evidence="8 9">R-30</strain>
    </source>
</reference>
<feature type="transmembrane region" description="Helical" evidence="6">
    <location>
        <begin position="211"/>
        <end position="233"/>
    </location>
</feature>
<feature type="transmembrane region" description="Helical" evidence="6">
    <location>
        <begin position="253"/>
        <end position="279"/>
    </location>
</feature>
<sequence length="283" mass="29821">MAEGRRLKGRDPLGLRRALADRLLPALVAAMALLAALAIAGADGAGRLAERWQQGEAGQLLLQLPRDAAPEPVITRLAALPGVTSVTAVPDERLRQLLAPWLGEVPSLPLPRMLAITLPAGADHQPLLEAVQAIPGAQLELRSEAVRLAMRLADGLRSLSLAMLGLIGLVGAALVAVATRAGIAARRETIVILHELGARDADIAGRFARRLGWLCFLGALGGLAIALPALWFLAMQALPVVLARDAQIGDLPWPLLALVPPAAAVIGWLTALITLRAWLRRLP</sequence>
<feature type="transmembrane region" description="Helical" evidence="6">
    <location>
        <begin position="159"/>
        <end position="178"/>
    </location>
</feature>
<name>A0ABZ0PKY2_9PROT</name>
<comment type="subcellular location">
    <subcellularLocation>
        <location evidence="1">Cell membrane</location>
        <topology evidence="1">Multi-pass membrane protein</topology>
    </subcellularLocation>
</comment>
<accession>A0ABZ0PKY2</accession>
<keyword evidence="5 6" id="KW-0472">Membrane</keyword>
<evidence type="ECO:0000256" key="4">
    <source>
        <dbReference type="ARBA" id="ARBA00022989"/>
    </source>
</evidence>
<dbReference type="PANTHER" id="PTHR47755:SF1">
    <property type="entry name" value="CELL DIVISION PROTEIN FTSX"/>
    <property type="match status" value="1"/>
</dbReference>
<dbReference type="InterPro" id="IPR004513">
    <property type="entry name" value="FtsX"/>
</dbReference>
<evidence type="ECO:0000256" key="2">
    <source>
        <dbReference type="ARBA" id="ARBA00022475"/>
    </source>
</evidence>
<evidence type="ECO:0000256" key="3">
    <source>
        <dbReference type="ARBA" id="ARBA00022692"/>
    </source>
</evidence>